<keyword evidence="12" id="KW-1185">Reference proteome</keyword>
<keyword evidence="4" id="KW-0597">Phosphoprotein</keyword>
<evidence type="ECO:0008006" key="13">
    <source>
        <dbReference type="Google" id="ProtNLM"/>
    </source>
</evidence>
<keyword evidence="7" id="KW-0206">Cytoskeleton</keyword>
<dbReference type="AlphaFoldDB" id="A0AAV8XZS6"/>
<evidence type="ECO:0000256" key="1">
    <source>
        <dbReference type="ARBA" id="ARBA00004611"/>
    </source>
</evidence>
<proteinExistence type="inferred from homology"/>
<organism evidence="11 12">
    <name type="scientific">Aromia moschata</name>
    <dbReference type="NCBI Taxonomy" id="1265417"/>
    <lineage>
        <taxon>Eukaryota</taxon>
        <taxon>Metazoa</taxon>
        <taxon>Ecdysozoa</taxon>
        <taxon>Arthropoda</taxon>
        <taxon>Hexapoda</taxon>
        <taxon>Insecta</taxon>
        <taxon>Pterygota</taxon>
        <taxon>Neoptera</taxon>
        <taxon>Endopterygota</taxon>
        <taxon>Coleoptera</taxon>
        <taxon>Polyphaga</taxon>
        <taxon>Cucujiformia</taxon>
        <taxon>Chrysomeloidea</taxon>
        <taxon>Cerambycidae</taxon>
        <taxon>Cerambycinae</taxon>
        <taxon>Callichromatini</taxon>
        <taxon>Aromia</taxon>
    </lineage>
</organism>
<comment type="similarity">
    <text evidence="2">Belongs to the flagellar radial spoke RSP3 family.</text>
</comment>
<protein>
    <recommendedName>
        <fullName evidence="13">Radial spoke head protein 3 homolog</fullName>
    </recommendedName>
</protein>
<keyword evidence="8" id="KW-0966">Cell projection</keyword>
<evidence type="ECO:0000313" key="11">
    <source>
        <dbReference type="EMBL" id="KAJ8943378.1"/>
    </source>
</evidence>
<feature type="coiled-coil region" evidence="9">
    <location>
        <begin position="201"/>
        <end position="228"/>
    </location>
</feature>
<gene>
    <name evidence="11" type="ORF">NQ318_002611</name>
</gene>
<sequence length="362" mass="41662">MSIYFLRHPINCFRDVPTPYANLMFEKRVFRGSNFAPDPCGQGDGESAAARAAEAKRRAQARVRAKRQQEMKTNRLRLGSPPLVPGRKHERVQTELYLEEIWVNPPVQDMCTQTDLFLERPISPFYVPAKTGEDVATQIYPGDLFDFDMEVQPILEVLVGKTIEQALIEVLEEEELAALREQQRRFLELRAAETAEALRLEEREKRLVKEKERRIAELQEGLKVQKEMEERIAAAVLMQGYMANLLPSVIEGLESEGFLLDYIKKDVDESFMPWLMKEVTHELQEMVSSRDVLTDMVREILENRAEIYMALNRDVPIEEAEEEGPTVEDFMLQDHLKLQAEIAKQQEAADQGADQPIKEATK</sequence>
<comment type="subcellular location">
    <subcellularLocation>
        <location evidence="1">Cytoplasm</location>
        <location evidence="1">Cytoskeleton</location>
        <location evidence="1">Flagellum axoneme</location>
    </subcellularLocation>
</comment>
<dbReference type="InterPro" id="IPR009290">
    <property type="entry name" value="Radial_spoke_3"/>
</dbReference>
<name>A0AAV8XZS6_9CUCU</name>
<keyword evidence="6" id="KW-0969">Cilium</keyword>
<evidence type="ECO:0000256" key="9">
    <source>
        <dbReference type="SAM" id="Coils"/>
    </source>
</evidence>
<evidence type="ECO:0000256" key="10">
    <source>
        <dbReference type="SAM" id="MobiDB-lite"/>
    </source>
</evidence>
<dbReference type="Pfam" id="PF06098">
    <property type="entry name" value="Radial_spoke_3"/>
    <property type="match status" value="1"/>
</dbReference>
<evidence type="ECO:0000256" key="8">
    <source>
        <dbReference type="ARBA" id="ARBA00023273"/>
    </source>
</evidence>
<evidence type="ECO:0000256" key="7">
    <source>
        <dbReference type="ARBA" id="ARBA00023212"/>
    </source>
</evidence>
<accession>A0AAV8XZS6</accession>
<evidence type="ECO:0000256" key="5">
    <source>
        <dbReference type="ARBA" id="ARBA00022846"/>
    </source>
</evidence>
<dbReference type="PANTHER" id="PTHR21648:SF0">
    <property type="entry name" value="RADIAL SPOKE HEAD PROTEIN 3 HOMOLOG"/>
    <property type="match status" value="1"/>
</dbReference>
<evidence type="ECO:0000313" key="12">
    <source>
        <dbReference type="Proteomes" id="UP001162162"/>
    </source>
</evidence>
<dbReference type="PANTHER" id="PTHR21648">
    <property type="entry name" value="FLAGELLAR RADIAL SPOKE PROTEIN 3"/>
    <property type="match status" value="1"/>
</dbReference>
<keyword evidence="9" id="KW-0175">Coiled coil</keyword>
<comment type="caution">
    <text evidence="11">The sequence shown here is derived from an EMBL/GenBank/DDBJ whole genome shotgun (WGS) entry which is preliminary data.</text>
</comment>
<evidence type="ECO:0000256" key="6">
    <source>
        <dbReference type="ARBA" id="ARBA00023069"/>
    </source>
</evidence>
<feature type="region of interest" description="Disordered" evidence="10">
    <location>
        <begin position="343"/>
        <end position="362"/>
    </location>
</feature>
<evidence type="ECO:0000256" key="2">
    <source>
        <dbReference type="ARBA" id="ARBA00006737"/>
    </source>
</evidence>
<reference evidence="11" key="1">
    <citation type="journal article" date="2023" name="Insect Mol. Biol.">
        <title>Genome sequencing provides insights into the evolution of gene families encoding plant cell wall-degrading enzymes in longhorned beetles.</title>
        <authorList>
            <person name="Shin N.R."/>
            <person name="Okamura Y."/>
            <person name="Kirsch R."/>
            <person name="Pauchet Y."/>
        </authorList>
    </citation>
    <scope>NUCLEOTIDE SEQUENCE</scope>
    <source>
        <strain evidence="11">AMC_N1</strain>
    </source>
</reference>
<dbReference type="Proteomes" id="UP001162162">
    <property type="component" value="Unassembled WGS sequence"/>
</dbReference>
<evidence type="ECO:0000256" key="4">
    <source>
        <dbReference type="ARBA" id="ARBA00022553"/>
    </source>
</evidence>
<keyword evidence="3" id="KW-0963">Cytoplasm</keyword>
<dbReference type="EMBL" id="JAPWTK010000291">
    <property type="protein sequence ID" value="KAJ8943378.1"/>
    <property type="molecule type" value="Genomic_DNA"/>
</dbReference>
<keyword evidence="5" id="KW-0282">Flagellum</keyword>
<dbReference type="GO" id="GO:0005929">
    <property type="term" value="C:cilium"/>
    <property type="evidence" value="ECO:0007669"/>
    <property type="project" value="TreeGrafter"/>
</dbReference>
<evidence type="ECO:0000256" key="3">
    <source>
        <dbReference type="ARBA" id="ARBA00022490"/>
    </source>
</evidence>